<dbReference type="InterPro" id="IPR022476">
    <property type="entry name" value="Spore_YabP/YqfC"/>
</dbReference>
<dbReference type="Proteomes" id="UP000002527">
    <property type="component" value="Chromosome"/>
</dbReference>
<accession>Q730M8</accession>
<dbReference type="KEGG" id="bca:BCE_4388"/>
<dbReference type="EMBL" id="AE017194">
    <property type="protein sequence ID" value="AAS43289.1"/>
    <property type="molecule type" value="Genomic_DNA"/>
</dbReference>
<dbReference type="NCBIfam" id="TIGR02856">
    <property type="entry name" value="spore_yqfC"/>
    <property type="match status" value="1"/>
</dbReference>
<reference evidence="1 2" key="1">
    <citation type="journal article" date="2004" name="Nucleic Acids Res.">
        <title>The genome sequence of Bacillus cereus ATCC 10987 reveals metabolic adaptations and a large plasmid related to Bacillus anthracis pXO1.</title>
        <authorList>
            <person name="Rasko D.A."/>
            <person name="Ravel J."/>
            <person name="Okstad O.A."/>
            <person name="Helgason E."/>
            <person name="Cer R.Z."/>
            <person name="Jiang L."/>
            <person name="Shores K.A."/>
            <person name="Fouts D.E."/>
            <person name="Tourasse N.J."/>
            <person name="Angiuoli S.V."/>
            <person name="Kolonay J."/>
            <person name="Nelson W.C."/>
            <person name="Kolsto A.-B."/>
            <person name="Fraser C.M."/>
            <person name="Read T.D."/>
        </authorList>
    </citation>
    <scope>NUCLEOTIDE SEQUENCE [LARGE SCALE GENOMIC DNA]</scope>
    <source>
        <strain evidence="2">ATCC 10987 / NRS 248</strain>
    </source>
</reference>
<dbReference type="Pfam" id="PF07873">
    <property type="entry name" value="YabP"/>
    <property type="match status" value="1"/>
</dbReference>
<evidence type="ECO:0000313" key="2">
    <source>
        <dbReference type="Proteomes" id="UP000002527"/>
    </source>
</evidence>
<evidence type="ECO:0008006" key="3">
    <source>
        <dbReference type="Google" id="ProtNLM"/>
    </source>
</evidence>
<sequence length="122" mass="14297">MLFFSLDVILQALFSYIWDERGSFGMKKLEQMKNWLTKQIDLPVDVLMDLPRITLVGQVHIYIENHRGLLVFSDKEVRLLLKHGQLLIKGQSFVIKTILPEELLLEGIIEQVTFLEDEQKEK</sequence>
<evidence type="ECO:0000313" key="1">
    <source>
        <dbReference type="EMBL" id="AAS43289.1"/>
    </source>
</evidence>
<dbReference type="InterPro" id="IPR022477">
    <property type="entry name" value="Spore_YqfC"/>
</dbReference>
<organism evidence="1 2">
    <name type="scientific">Bacillus cereus (strain ATCC 10987 / NRS 248)</name>
    <dbReference type="NCBI Taxonomy" id="222523"/>
    <lineage>
        <taxon>Bacteria</taxon>
        <taxon>Bacillati</taxon>
        <taxon>Bacillota</taxon>
        <taxon>Bacilli</taxon>
        <taxon>Bacillales</taxon>
        <taxon>Bacillaceae</taxon>
        <taxon>Bacillus</taxon>
        <taxon>Bacillus cereus group</taxon>
    </lineage>
</organism>
<gene>
    <name evidence="1" type="ordered locus">BCE_4388</name>
</gene>
<dbReference type="HOGENOM" id="CLU_161222_2_0_9"/>
<dbReference type="AlphaFoldDB" id="Q730M8"/>
<proteinExistence type="predicted"/>
<name>Q730M8_BACC1</name>
<protein>
    <recommendedName>
        <fullName evidence="3">Sporulation protein YqfC</fullName>
    </recommendedName>
</protein>